<dbReference type="PANTHER" id="PTHR43098:SF5">
    <property type="entry name" value="DUAL-FUNCTIONAL MONOOXYGENASE_METHYLTRANSFERASE PSOF"/>
    <property type="match status" value="1"/>
</dbReference>
<accession>A0A0N0NHD5</accession>
<organism evidence="5 6">
    <name type="scientific">Cyphellophora attinorum</name>
    <dbReference type="NCBI Taxonomy" id="1664694"/>
    <lineage>
        <taxon>Eukaryota</taxon>
        <taxon>Fungi</taxon>
        <taxon>Dikarya</taxon>
        <taxon>Ascomycota</taxon>
        <taxon>Pezizomycotina</taxon>
        <taxon>Eurotiomycetes</taxon>
        <taxon>Chaetothyriomycetidae</taxon>
        <taxon>Chaetothyriales</taxon>
        <taxon>Cyphellophoraceae</taxon>
        <taxon>Cyphellophora</taxon>
    </lineage>
</organism>
<dbReference type="GeneID" id="28733183"/>
<dbReference type="GO" id="GO:0050660">
    <property type="term" value="F:flavin adenine dinucleotide binding"/>
    <property type="evidence" value="ECO:0007669"/>
    <property type="project" value="InterPro"/>
</dbReference>
<dbReference type="VEuPathDB" id="FungiDB:AB675_1414"/>
<evidence type="ECO:0000313" key="6">
    <source>
        <dbReference type="Proteomes" id="UP000038010"/>
    </source>
</evidence>
<dbReference type="InterPro" id="IPR020946">
    <property type="entry name" value="Flavin_mOase-like"/>
</dbReference>
<keyword evidence="1" id="KW-0285">Flavoprotein</keyword>
<keyword evidence="2" id="KW-0274">FAD</keyword>
<dbReference type="Gene3D" id="3.50.50.60">
    <property type="entry name" value="FAD/NAD(P)-binding domain"/>
    <property type="match status" value="2"/>
</dbReference>
<proteinExistence type="predicted"/>
<name>A0A0N0NHD5_9EURO</name>
<dbReference type="PANTHER" id="PTHR43098">
    <property type="entry name" value="L-ORNITHINE N(5)-MONOOXYGENASE-RELATED"/>
    <property type="match status" value="1"/>
</dbReference>
<evidence type="ECO:0000256" key="3">
    <source>
        <dbReference type="ARBA" id="ARBA00022857"/>
    </source>
</evidence>
<dbReference type="SUPFAM" id="SSF51905">
    <property type="entry name" value="FAD/NAD(P)-binding domain"/>
    <property type="match status" value="2"/>
</dbReference>
<gene>
    <name evidence="5" type="ORF">AB675_1414</name>
</gene>
<sequence length="550" mass="61878">MPASTRSRTDGPTPLPNHEGYDYDVVIIGAGMSGLCQLYHVQTLGLSVKVYDDAADVGGTWFWNRYPGCRFDSESESYSFSFSQELLDEWYWKEHFSSQPENLKYCQYVARKFGLYKHIQFNTRVSSAHWQEESRTWKLTAAKSGEQVTCRFLVTAIGPLSAPTLPSDLDIEKFKGESCHTASWPLTPVTFEGKRVAVIGTGATGIQAIQEVAKTAKHLTVFQRSPNWSCPLGNSPVSEEKMKQIRENYPSMFKKCTETYGCFVHDGDPRSVFDVTPEERDAFWETLYAAPGMGMWVGNFRDLLVDPKANELVSNFVANKVRSRVNDPITAEKLIPKHGFGLKRLPLETNYFEVYNQKNVELVSLLDTPIDRLTDKGIQTSDNIEREFDMIIYATGFDALTGSFDRIDIRGVGGEKLKDRWTPSPQTCLGLMVDNYPNMMMVFGPRGGIGNAVPVIEFNVDWITKLLSFAKAKQLTRLEATKEKVDEWTKHVNDSGANVLGSDVDSWVTGVNRNVGKTTRIVARYVGGNIDYRQRVTRAADNGYRDLSLS</sequence>
<comment type="caution">
    <text evidence="5">The sequence shown here is derived from an EMBL/GenBank/DDBJ whole genome shotgun (WGS) entry which is preliminary data.</text>
</comment>
<dbReference type="AlphaFoldDB" id="A0A0N0NHD5"/>
<dbReference type="InterPro" id="IPR050775">
    <property type="entry name" value="FAD-binding_Monooxygenases"/>
</dbReference>
<reference evidence="5 6" key="1">
    <citation type="submission" date="2015-06" db="EMBL/GenBank/DDBJ databases">
        <title>Draft genome of the ant-associated black yeast Phialophora attae CBS 131958.</title>
        <authorList>
            <person name="Moreno L.F."/>
            <person name="Stielow B.J."/>
            <person name="de Hoog S."/>
            <person name="Vicente V.A."/>
            <person name="Weiss V.A."/>
            <person name="de Vries M."/>
            <person name="Cruz L.M."/>
            <person name="Souza E.M."/>
        </authorList>
    </citation>
    <scope>NUCLEOTIDE SEQUENCE [LARGE SCALE GENOMIC DNA]</scope>
    <source>
        <strain evidence="5 6">CBS 131958</strain>
    </source>
</reference>
<dbReference type="PRINTS" id="PR00469">
    <property type="entry name" value="PNDRDTASEII"/>
</dbReference>
<dbReference type="GO" id="GO:0050661">
    <property type="term" value="F:NADP binding"/>
    <property type="evidence" value="ECO:0007669"/>
    <property type="project" value="InterPro"/>
</dbReference>
<dbReference type="EMBL" id="LFJN01000060">
    <property type="protein sequence ID" value="KPI34438.1"/>
    <property type="molecule type" value="Genomic_DNA"/>
</dbReference>
<evidence type="ECO:0000313" key="5">
    <source>
        <dbReference type="EMBL" id="KPI34438.1"/>
    </source>
</evidence>
<dbReference type="Proteomes" id="UP000038010">
    <property type="component" value="Unassembled WGS sequence"/>
</dbReference>
<keyword evidence="6" id="KW-1185">Reference proteome</keyword>
<dbReference type="InterPro" id="IPR036188">
    <property type="entry name" value="FAD/NAD-bd_sf"/>
</dbReference>
<evidence type="ECO:0000256" key="1">
    <source>
        <dbReference type="ARBA" id="ARBA00022630"/>
    </source>
</evidence>
<protein>
    <submittedName>
        <fullName evidence="5">2-oxo-Delta(3)-4,5, 5-trimethylcyclopentenylacetyl-CoA monooxygenase</fullName>
    </submittedName>
</protein>
<evidence type="ECO:0000256" key="2">
    <source>
        <dbReference type="ARBA" id="ARBA00022827"/>
    </source>
</evidence>
<keyword evidence="3" id="KW-0521">NADP</keyword>
<dbReference type="GO" id="GO:0004499">
    <property type="term" value="F:N,N-dimethylaniline monooxygenase activity"/>
    <property type="evidence" value="ECO:0007669"/>
    <property type="project" value="InterPro"/>
</dbReference>
<dbReference type="RefSeq" id="XP_017994401.1">
    <property type="nucleotide sequence ID" value="XM_018141303.1"/>
</dbReference>
<keyword evidence="4" id="KW-0560">Oxidoreductase</keyword>
<evidence type="ECO:0000256" key="4">
    <source>
        <dbReference type="ARBA" id="ARBA00023002"/>
    </source>
</evidence>
<dbReference type="Pfam" id="PF00743">
    <property type="entry name" value="FMO-like"/>
    <property type="match status" value="1"/>
</dbReference>
<keyword evidence="5" id="KW-0503">Monooxygenase</keyword>
<dbReference type="OrthoDB" id="66881at2759"/>